<evidence type="ECO:0000313" key="2">
    <source>
        <dbReference type="Proteomes" id="UP000324065"/>
    </source>
</evidence>
<dbReference type="EMBL" id="VWPJ01000042">
    <property type="protein sequence ID" value="KAA5603008.1"/>
    <property type="molecule type" value="Genomic_DNA"/>
</dbReference>
<reference evidence="1 2" key="1">
    <citation type="submission" date="2019-09" db="EMBL/GenBank/DDBJ databases">
        <title>Genome sequence of Roseospira marina, one of the more divergent members of the non-sulfur purple photosynthetic bacterial family, the Rhodospirillaceae.</title>
        <authorList>
            <person name="Meyer T."/>
            <person name="Kyndt J."/>
        </authorList>
    </citation>
    <scope>NUCLEOTIDE SEQUENCE [LARGE SCALE GENOMIC DNA]</scope>
    <source>
        <strain evidence="1 2">DSM 15113</strain>
    </source>
</reference>
<gene>
    <name evidence="1" type="ORF">F1188_20195</name>
</gene>
<comment type="caution">
    <text evidence="1">The sequence shown here is derived from an EMBL/GenBank/DDBJ whole genome shotgun (WGS) entry which is preliminary data.</text>
</comment>
<evidence type="ECO:0000313" key="1">
    <source>
        <dbReference type="EMBL" id="KAA5603008.1"/>
    </source>
</evidence>
<organism evidence="1 2">
    <name type="scientific">Roseospira marina</name>
    <dbReference type="NCBI Taxonomy" id="140057"/>
    <lineage>
        <taxon>Bacteria</taxon>
        <taxon>Pseudomonadati</taxon>
        <taxon>Pseudomonadota</taxon>
        <taxon>Alphaproteobacteria</taxon>
        <taxon>Rhodospirillales</taxon>
        <taxon>Rhodospirillaceae</taxon>
        <taxon>Roseospira</taxon>
    </lineage>
</organism>
<accession>A0A5M6I5H1</accession>
<keyword evidence="2" id="KW-1185">Reference proteome</keyword>
<proteinExistence type="predicted"/>
<dbReference type="Proteomes" id="UP000324065">
    <property type="component" value="Unassembled WGS sequence"/>
</dbReference>
<name>A0A5M6I5H1_9PROT</name>
<protein>
    <submittedName>
        <fullName evidence="1">Uncharacterized protein</fullName>
    </submittedName>
</protein>
<dbReference type="AlphaFoldDB" id="A0A5M6I5H1"/>
<sequence length="145" mass="15914">MAENPVTVGRSALKVVGWDHEAYEAGARTYASVGRWLGQGFTPDEIVAVFRRRTDIATARNPIAYAAKLMADEVQAMRAQTEADTKPLARTWGGKTEDEWRTRIEIGARAGWSDCWGFPPDDAGTLCPAHLRPEWEAALARGQAA</sequence>